<evidence type="ECO:0000256" key="4">
    <source>
        <dbReference type="ARBA" id="ARBA00022692"/>
    </source>
</evidence>
<protein>
    <submittedName>
        <fullName evidence="8">Oligosaccharide flippase family protein</fullName>
    </submittedName>
</protein>
<reference evidence="8 9" key="1">
    <citation type="submission" date="2020-03" db="EMBL/GenBank/DDBJ databases">
        <title>Soil Listeria distribution.</title>
        <authorList>
            <person name="Liao J."/>
            <person name="Wiedmann M."/>
        </authorList>
    </citation>
    <scope>NUCLEOTIDE SEQUENCE [LARGE SCALE GENOMIC DNA]</scope>
    <source>
        <strain evidence="8 9">FSL L7-1681</strain>
    </source>
</reference>
<evidence type="ECO:0000313" key="8">
    <source>
        <dbReference type="EMBL" id="MBC1373408.1"/>
    </source>
</evidence>
<proteinExistence type="inferred from homology"/>
<evidence type="ECO:0000256" key="2">
    <source>
        <dbReference type="ARBA" id="ARBA00007430"/>
    </source>
</evidence>
<feature type="transmembrane region" description="Helical" evidence="7">
    <location>
        <begin position="224"/>
        <end position="244"/>
    </location>
</feature>
<comment type="similarity">
    <text evidence="2">Belongs to the polysaccharide synthase family.</text>
</comment>
<dbReference type="AlphaFoldDB" id="A0A841Y926"/>
<accession>A0A841Y926</accession>
<gene>
    <name evidence="8" type="ORF">HB847_13595</name>
</gene>
<dbReference type="Proteomes" id="UP000591929">
    <property type="component" value="Unassembled WGS sequence"/>
</dbReference>
<dbReference type="InterPro" id="IPR050833">
    <property type="entry name" value="Poly_Biosynth_Transport"/>
</dbReference>
<feature type="transmembrane region" description="Helical" evidence="7">
    <location>
        <begin position="356"/>
        <end position="379"/>
    </location>
</feature>
<feature type="transmembrane region" description="Helical" evidence="7">
    <location>
        <begin position="84"/>
        <end position="105"/>
    </location>
</feature>
<dbReference type="GO" id="GO:0005886">
    <property type="term" value="C:plasma membrane"/>
    <property type="evidence" value="ECO:0007669"/>
    <property type="project" value="UniProtKB-SubCell"/>
</dbReference>
<comment type="subcellular location">
    <subcellularLocation>
        <location evidence="1">Cell membrane</location>
        <topology evidence="1">Multi-pass membrane protein</topology>
    </subcellularLocation>
</comment>
<evidence type="ECO:0000313" key="9">
    <source>
        <dbReference type="Proteomes" id="UP000591929"/>
    </source>
</evidence>
<keyword evidence="3" id="KW-1003">Cell membrane</keyword>
<dbReference type="PANTHER" id="PTHR30250:SF10">
    <property type="entry name" value="LIPOPOLYSACCHARIDE BIOSYNTHESIS PROTEIN WZXC"/>
    <property type="match status" value="1"/>
</dbReference>
<keyword evidence="6 7" id="KW-0472">Membrane</keyword>
<sequence length="382" mass="43119">MTRLYSPEDFGVFSTYSSILIVLLTFSSLCFEKAIPLEVSKSNRLQLIYMSSISILFVAFLNIAVYGLFHVSLFDVFHAPTNTLLQWLLSLGLIFAGIYQVLSYANIRSKDFRSLTTSKIGQSWGTVGAQISVFKIGEGLIIGDVVGRAISVTMLIRHFFKHNRWQKINFQQMKKLARTYRQFPLFSTFSTMFNSLSLQLIILLLMRFYGSEVAGYYALTQKAIGIPITLIGIALSQVFYSEVANKFSTERRAVYRLYTTLIRKITIFAVPAIVLLILVAPTIFSLVFGEAWRISGEFAQLVSGLFLGQLIFMPISQVLYATGHQKTQLAWDVGRCIVVFVGMLGLYHFGFSMEIVLLYFGCTMGLSYFVLGFLGWRVLKGE</sequence>
<dbReference type="EMBL" id="JAARPL010000010">
    <property type="protein sequence ID" value="MBC1373408.1"/>
    <property type="molecule type" value="Genomic_DNA"/>
</dbReference>
<evidence type="ECO:0000256" key="5">
    <source>
        <dbReference type="ARBA" id="ARBA00022989"/>
    </source>
</evidence>
<dbReference type="Pfam" id="PF13440">
    <property type="entry name" value="Polysacc_synt_3"/>
    <property type="match status" value="1"/>
</dbReference>
<feature type="transmembrane region" description="Helical" evidence="7">
    <location>
        <begin position="183"/>
        <end position="204"/>
    </location>
</feature>
<name>A0A841Y926_9LIST</name>
<feature type="transmembrane region" description="Helical" evidence="7">
    <location>
        <begin position="301"/>
        <end position="321"/>
    </location>
</feature>
<feature type="transmembrane region" description="Helical" evidence="7">
    <location>
        <begin position="47"/>
        <end position="69"/>
    </location>
</feature>
<evidence type="ECO:0000256" key="3">
    <source>
        <dbReference type="ARBA" id="ARBA00022475"/>
    </source>
</evidence>
<feature type="transmembrane region" description="Helical" evidence="7">
    <location>
        <begin position="265"/>
        <end position="289"/>
    </location>
</feature>
<feature type="transmembrane region" description="Helical" evidence="7">
    <location>
        <begin position="333"/>
        <end position="350"/>
    </location>
</feature>
<keyword evidence="5 7" id="KW-1133">Transmembrane helix</keyword>
<evidence type="ECO:0000256" key="1">
    <source>
        <dbReference type="ARBA" id="ARBA00004651"/>
    </source>
</evidence>
<keyword evidence="4 7" id="KW-0812">Transmembrane</keyword>
<feature type="transmembrane region" description="Helical" evidence="7">
    <location>
        <begin position="12"/>
        <end position="35"/>
    </location>
</feature>
<dbReference type="PANTHER" id="PTHR30250">
    <property type="entry name" value="PST FAMILY PREDICTED COLANIC ACID TRANSPORTER"/>
    <property type="match status" value="1"/>
</dbReference>
<organism evidence="8 9">
    <name type="scientific">Listeria booriae</name>
    <dbReference type="NCBI Taxonomy" id="1552123"/>
    <lineage>
        <taxon>Bacteria</taxon>
        <taxon>Bacillati</taxon>
        <taxon>Bacillota</taxon>
        <taxon>Bacilli</taxon>
        <taxon>Bacillales</taxon>
        <taxon>Listeriaceae</taxon>
        <taxon>Listeria</taxon>
    </lineage>
</organism>
<evidence type="ECO:0000256" key="6">
    <source>
        <dbReference type="ARBA" id="ARBA00023136"/>
    </source>
</evidence>
<evidence type="ECO:0000256" key="7">
    <source>
        <dbReference type="SAM" id="Phobius"/>
    </source>
</evidence>
<comment type="caution">
    <text evidence="8">The sequence shown here is derived from an EMBL/GenBank/DDBJ whole genome shotgun (WGS) entry which is preliminary data.</text>
</comment>